<feature type="binding site" evidence="7">
    <location>
        <position position="134"/>
    </location>
    <ligand>
        <name>Zn(2+)</name>
        <dbReference type="ChEBI" id="CHEBI:29105"/>
    </ligand>
</feature>
<dbReference type="Proteomes" id="UP000824192">
    <property type="component" value="Unassembled WGS sequence"/>
</dbReference>
<evidence type="ECO:0000256" key="6">
    <source>
        <dbReference type="ARBA" id="ARBA00023146"/>
    </source>
</evidence>
<evidence type="ECO:0000256" key="2">
    <source>
        <dbReference type="ARBA" id="ARBA00022723"/>
    </source>
</evidence>
<feature type="binding site" evidence="7">
    <location>
        <position position="198"/>
    </location>
    <ligand>
        <name>L-glutamate</name>
        <dbReference type="ChEBI" id="CHEBI:29985"/>
    </ligand>
</feature>
<dbReference type="SUPFAM" id="SSF52374">
    <property type="entry name" value="Nucleotidylyl transferase"/>
    <property type="match status" value="1"/>
</dbReference>
<evidence type="ECO:0000313" key="11">
    <source>
        <dbReference type="Proteomes" id="UP000824192"/>
    </source>
</evidence>
<feature type="binding site" evidence="7">
    <location>
        <position position="216"/>
    </location>
    <ligand>
        <name>L-glutamate</name>
        <dbReference type="ChEBI" id="CHEBI:29985"/>
    </ligand>
</feature>
<reference evidence="10" key="1">
    <citation type="journal article" date="2021" name="PeerJ">
        <title>Extensive microbial diversity within the chicken gut microbiome revealed by metagenomics and culture.</title>
        <authorList>
            <person name="Gilroy R."/>
            <person name="Ravi A."/>
            <person name="Getino M."/>
            <person name="Pursley I."/>
            <person name="Horton D.L."/>
            <person name="Alikhan N.F."/>
            <person name="Baker D."/>
            <person name="Gharbi K."/>
            <person name="Hall N."/>
            <person name="Watson M."/>
            <person name="Adriaenssens E.M."/>
            <person name="Foster-Nyarko E."/>
            <person name="Jarju S."/>
            <person name="Secka A."/>
            <person name="Antonio M."/>
            <person name="Oren A."/>
            <person name="Chaudhuri R.R."/>
            <person name="La Ragione R."/>
            <person name="Hildebrand F."/>
            <person name="Pallen M.J."/>
        </authorList>
    </citation>
    <scope>NUCLEOTIDE SEQUENCE</scope>
    <source>
        <strain evidence="10">ChiGjej6B6-1540</strain>
    </source>
</reference>
<feature type="short sequence motif" description="'HIGH' region" evidence="7">
    <location>
        <begin position="15"/>
        <end position="25"/>
    </location>
</feature>
<dbReference type="Gene3D" id="3.40.50.620">
    <property type="entry name" value="HUPs"/>
    <property type="match status" value="1"/>
</dbReference>
<keyword evidence="1 7" id="KW-0436">Ligase</keyword>
<evidence type="ECO:0000259" key="9">
    <source>
        <dbReference type="Pfam" id="PF00749"/>
    </source>
</evidence>
<dbReference type="InterPro" id="IPR014729">
    <property type="entry name" value="Rossmann-like_a/b/a_fold"/>
</dbReference>
<feature type="binding site" evidence="7">
    <location>
        <position position="114"/>
    </location>
    <ligand>
        <name>Zn(2+)</name>
        <dbReference type="ChEBI" id="CHEBI:29105"/>
    </ligand>
</feature>
<dbReference type="InterPro" id="IPR049940">
    <property type="entry name" value="GluQ/Sye"/>
</dbReference>
<evidence type="ECO:0000256" key="1">
    <source>
        <dbReference type="ARBA" id="ARBA00022598"/>
    </source>
</evidence>
<feature type="binding site" evidence="7">
    <location>
        <begin position="12"/>
        <end position="16"/>
    </location>
    <ligand>
        <name>L-glutamate</name>
        <dbReference type="ChEBI" id="CHEBI:29985"/>
    </ligand>
</feature>
<feature type="binding site" evidence="7">
    <location>
        <position position="112"/>
    </location>
    <ligand>
        <name>Zn(2+)</name>
        <dbReference type="ChEBI" id="CHEBI:29105"/>
    </ligand>
</feature>
<keyword evidence="4 7" id="KW-0862">Zinc</keyword>
<evidence type="ECO:0000256" key="4">
    <source>
        <dbReference type="ARBA" id="ARBA00022833"/>
    </source>
</evidence>
<evidence type="ECO:0000256" key="3">
    <source>
        <dbReference type="ARBA" id="ARBA00022741"/>
    </source>
</evidence>
<evidence type="ECO:0000256" key="5">
    <source>
        <dbReference type="ARBA" id="ARBA00022840"/>
    </source>
</evidence>
<dbReference type="HAMAP" id="MF_01428">
    <property type="entry name" value="Glu_Q_tRNA_synth"/>
    <property type="match status" value="1"/>
</dbReference>
<keyword evidence="5 7" id="KW-0067">ATP-binding</keyword>
<dbReference type="NCBIfam" id="NF004314">
    <property type="entry name" value="PRK05710.1-3"/>
    <property type="match status" value="1"/>
</dbReference>
<organism evidence="10 11">
    <name type="scientific">Candidatus Flavonifractor merdipullorum</name>
    <dbReference type="NCBI Taxonomy" id="2838590"/>
    <lineage>
        <taxon>Bacteria</taxon>
        <taxon>Bacillati</taxon>
        <taxon>Bacillota</taxon>
        <taxon>Clostridia</taxon>
        <taxon>Eubacteriales</taxon>
        <taxon>Oscillospiraceae</taxon>
        <taxon>Flavonifractor</taxon>
    </lineage>
</organism>
<dbReference type="InterPro" id="IPR020058">
    <property type="entry name" value="Glu/Gln-tRNA-synth_Ib_cat-dom"/>
</dbReference>
<accession>A0A9D1RUB2</accession>
<dbReference type="GO" id="GO:0005524">
    <property type="term" value="F:ATP binding"/>
    <property type="evidence" value="ECO:0007669"/>
    <property type="project" value="UniProtKB-KW"/>
</dbReference>
<proteinExistence type="inferred from homology"/>
<name>A0A9D1RUB2_9FIRM</name>
<dbReference type="GO" id="GO:0006424">
    <property type="term" value="P:glutamyl-tRNA aminoacylation"/>
    <property type="evidence" value="ECO:0007669"/>
    <property type="project" value="InterPro"/>
</dbReference>
<keyword evidence="3 7" id="KW-0547">Nucleotide-binding</keyword>
<dbReference type="NCBIfam" id="TIGR03838">
    <property type="entry name" value="queuosine_YadB"/>
    <property type="match status" value="1"/>
</dbReference>
<dbReference type="GO" id="GO:0008270">
    <property type="term" value="F:zinc ion binding"/>
    <property type="evidence" value="ECO:0007669"/>
    <property type="project" value="UniProtKB-UniRule"/>
</dbReference>
<keyword evidence="2 7" id="KW-0479">Metal-binding</keyword>
<dbReference type="GO" id="GO:0006400">
    <property type="term" value="P:tRNA modification"/>
    <property type="evidence" value="ECO:0007669"/>
    <property type="project" value="InterPro"/>
</dbReference>
<dbReference type="EC" id="6.1.1.-" evidence="7"/>
<dbReference type="GO" id="GO:0004818">
    <property type="term" value="F:glutamate-tRNA ligase activity"/>
    <property type="evidence" value="ECO:0007669"/>
    <property type="project" value="TreeGrafter"/>
</dbReference>
<protein>
    <recommendedName>
        <fullName evidence="7">Glutamyl-Q tRNA(Asp) synthetase</fullName>
        <shortName evidence="7">Glu-Q-RSs</shortName>
        <ecNumber evidence="7">6.1.1.-</ecNumber>
    </recommendedName>
</protein>
<evidence type="ECO:0000313" key="10">
    <source>
        <dbReference type="EMBL" id="HIW94353.1"/>
    </source>
</evidence>
<comment type="function">
    <text evidence="7">Catalyzes the tRNA-independent activation of glutamate in presence of ATP and the subsequent transfer of glutamate onto a tRNA(Asp). Glutamate is transferred on the 2-amino-5-(4,5-dihydroxy-2-cyclopenten-1-yl) moiety of the queuosine in the wobble position of the QUC anticodon.</text>
</comment>
<dbReference type="PRINTS" id="PR00987">
    <property type="entry name" value="TRNASYNTHGLU"/>
</dbReference>
<feature type="binding site" evidence="7">
    <location>
        <position position="257"/>
    </location>
    <ligand>
        <name>ATP</name>
        <dbReference type="ChEBI" id="CHEBI:30616"/>
    </ligand>
</feature>
<keyword evidence="8" id="KW-0648">Protein biosynthesis</keyword>
<dbReference type="PANTHER" id="PTHR43311:SF1">
    <property type="entry name" value="GLUTAMYL-Q TRNA(ASP) SYNTHETASE"/>
    <property type="match status" value="1"/>
</dbReference>
<feature type="binding site" evidence="7">
    <location>
        <position position="138"/>
    </location>
    <ligand>
        <name>Zn(2+)</name>
        <dbReference type="ChEBI" id="CHEBI:29105"/>
    </ligand>
</feature>
<evidence type="ECO:0000256" key="7">
    <source>
        <dbReference type="HAMAP-Rule" id="MF_01428"/>
    </source>
</evidence>
<dbReference type="PANTHER" id="PTHR43311">
    <property type="entry name" value="GLUTAMATE--TRNA LIGASE"/>
    <property type="match status" value="1"/>
</dbReference>
<dbReference type="NCBIfam" id="NF004315">
    <property type="entry name" value="PRK05710.1-4"/>
    <property type="match status" value="1"/>
</dbReference>
<dbReference type="EMBL" id="DXGA01000157">
    <property type="protein sequence ID" value="HIW94353.1"/>
    <property type="molecule type" value="Genomic_DNA"/>
</dbReference>
<dbReference type="GO" id="GO:0005829">
    <property type="term" value="C:cytosol"/>
    <property type="evidence" value="ECO:0007669"/>
    <property type="project" value="TreeGrafter"/>
</dbReference>
<dbReference type="InterPro" id="IPR001412">
    <property type="entry name" value="aa-tRNA-synth_I_CS"/>
</dbReference>
<sequence length="322" mass="36492">MVETVGDVIRGRFAPSPSGRMHLGNVFTALLAWLSVRAKGGTLVLRMEDLDPDRCREEYAQQLAEDLEWLGLSWDEGYGKGGPHGPYRQSERTDFYAAQFERLADRGLVYPCYCTRAQRLAASAPHRSDGKLVYDGRCRALTAEERQELDKHRRPAWRVAVPDEEILFTDRHLGLYQEDLSRDCGDFIIRRSDGVYAYQLAVVADDGDMEINEVVRGQDLLDSTPRQLFLYKKLGYRPPEFYHVPLLVDPDGRRLSKRDGDLDMGALREKFTAGEIVGRLAFLAGLQEKPQSVTPAELAGVFAWEKVPVCDVTVDRTLWQNP</sequence>
<dbReference type="InterPro" id="IPR022380">
    <property type="entry name" value="Glu-Q_tRNA(Asp)_Synthase"/>
</dbReference>
<comment type="similarity">
    <text evidence="7">Belongs to the class-I aminoacyl-tRNA synthetase family. GluQ subfamily.</text>
</comment>
<dbReference type="Pfam" id="PF00749">
    <property type="entry name" value="tRNA-synt_1c"/>
    <property type="match status" value="1"/>
</dbReference>
<dbReference type="InterPro" id="IPR000924">
    <property type="entry name" value="Glu/Gln-tRNA-synth"/>
</dbReference>
<evidence type="ECO:0000256" key="8">
    <source>
        <dbReference type="RuleBase" id="RU363037"/>
    </source>
</evidence>
<keyword evidence="6 7" id="KW-0030">Aminoacyl-tRNA synthetase</keyword>
<feature type="binding site" evidence="7">
    <location>
        <position position="48"/>
    </location>
    <ligand>
        <name>L-glutamate</name>
        <dbReference type="ChEBI" id="CHEBI:29985"/>
    </ligand>
</feature>
<comment type="cofactor">
    <cofactor evidence="7">
        <name>Zn(2+)</name>
        <dbReference type="ChEBI" id="CHEBI:29105"/>
    </cofactor>
    <text evidence="7">Binds 1 zinc ion per subunit.</text>
</comment>
<dbReference type="AlphaFoldDB" id="A0A9D1RUB2"/>
<feature type="short sequence motif" description="'KMSKS' region" evidence="7">
    <location>
        <begin position="254"/>
        <end position="258"/>
    </location>
</feature>
<comment type="caution">
    <text evidence="10">The sequence shown here is derived from an EMBL/GenBank/DDBJ whole genome shotgun (WGS) entry which is preliminary data.</text>
</comment>
<dbReference type="PROSITE" id="PS00178">
    <property type="entry name" value="AA_TRNA_LIGASE_I"/>
    <property type="match status" value="1"/>
</dbReference>
<feature type="domain" description="Glutamyl/glutaminyl-tRNA synthetase class Ib catalytic" evidence="9">
    <location>
        <begin position="9"/>
        <end position="262"/>
    </location>
</feature>
<gene>
    <name evidence="10" type="primary">gluQRS</name>
    <name evidence="7" type="synonym">gluQ</name>
    <name evidence="10" type="ORF">H9868_07415</name>
</gene>
<reference evidence="10" key="2">
    <citation type="submission" date="2021-04" db="EMBL/GenBank/DDBJ databases">
        <authorList>
            <person name="Gilroy R."/>
        </authorList>
    </citation>
    <scope>NUCLEOTIDE SEQUENCE</scope>
    <source>
        <strain evidence="10">ChiGjej6B6-1540</strain>
    </source>
</reference>